<evidence type="ECO:0000313" key="2">
    <source>
        <dbReference type="Proteomes" id="UP001230649"/>
    </source>
</evidence>
<protein>
    <submittedName>
        <fullName evidence="1">Uncharacterized protein</fullName>
    </submittedName>
</protein>
<evidence type="ECO:0000313" key="1">
    <source>
        <dbReference type="EMBL" id="KAJ9093099.1"/>
    </source>
</evidence>
<sequence length="193" mass="21481">MSVASQQKRNVEWFEGELACLLKTPPDGEPQQERSKLLAPLRSWAMDAKRRSTQYGFVHSCDKDCAKALGVQLAWKATWNQNNKVHSDTALGELWMELTNPPHFRGFLGYVQEGYRAYLETELQKPRAGQNAGKVALEYASKFSVLDMTDEMEASVDGTQLLAETSSLASFASGQTLPAEKFFSLILGIQETA</sequence>
<organism evidence="1 2">
    <name type="scientific">Naganishia adeliensis</name>
    <dbReference type="NCBI Taxonomy" id="92952"/>
    <lineage>
        <taxon>Eukaryota</taxon>
        <taxon>Fungi</taxon>
        <taxon>Dikarya</taxon>
        <taxon>Basidiomycota</taxon>
        <taxon>Agaricomycotina</taxon>
        <taxon>Tremellomycetes</taxon>
        <taxon>Filobasidiales</taxon>
        <taxon>Filobasidiaceae</taxon>
        <taxon>Naganishia</taxon>
    </lineage>
</organism>
<keyword evidence="2" id="KW-1185">Reference proteome</keyword>
<dbReference type="Proteomes" id="UP001230649">
    <property type="component" value="Unassembled WGS sequence"/>
</dbReference>
<dbReference type="EMBL" id="JASBWS010000161">
    <property type="protein sequence ID" value="KAJ9093099.1"/>
    <property type="molecule type" value="Genomic_DNA"/>
</dbReference>
<comment type="caution">
    <text evidence="1">The sequence shown here is derived from an EMBL/GenBank/DDBJ whole genome shotgun (WGS) entry which is preliminary data.</text>
</comment>
<reference evidence="1" key="1">
    <citation type="submission" date="2023-04" db="EMBL/GenBank/DDBJ databases">
        <title>Draft Genome sequencing of Naganishia species isolated from polar environments using Oxford Nanopore Technology.</title>
        <authorList>
            <person name="Leo P."/>
            <person name="Venkateswaran K."/>
        </authorList>
    </citation>
    <scope>NUCLEOTIDE SEQUENCE</scope>
    <source>
        <strain evidence="1">MNA-CCFEE 5262</strain>
    </source>
</reference>
<gene>
    <name evidence="1" type="ORF">QFC20_007207</name>
</gene>
<accession>A0ACC2V1A3</accession>
<name>A0ACC2V1A3_9TREE</name>
<proteinExistence type="predicted"/>